<dbReference type="PANTHER" id="PTHR12461:SF105">
    <property type="entry name" value="HYPOXIA-INDUCIBLE FACTOR 1-ALPHA INHIBITOR"/>
    <property type="match status" value="1"/>
</dbReference>
<keyword evidence="2" id="KW-1133">Transmembrane helix</keyword>
<dbReference type="EMBL" id="CP031039">
    <property type="protein sequence ID" value="QDZ21612.1"/>
    <property type="molecule type" value="Genomic_DNA"/>
</dbReference>
<feature type="transmembrane region" description="Helical" evidence="2">
    <location>
        <begin position="36"/>
        <end position="53"/>
    </location>
</feature>
<proteinExistence type="inferred from homology"/>
<evidence type="ECO:0000256" key="2">
    <source>
        <dbReference type="SAM" id="Phobius"/>
    </source>
</evidence>
<reference evidence="4 5" key="1">
    <citation type="submission" date="2018-07" db="EMBL/GenBank/DDBJ databases">
        <title>The complete nuclear genome of the prasinophyte Chloropicon primus (CCMP1205).</title>
        <authorList>
            <person name="Pombert J.-F."/>
            <person name="Otis C."/>
            <person name="Turmel M."/>
            <person name="Lemieux C."/>
        </authorList>
    </citation>
    <scope>NUCLEOTIDE SEQUENCE [LARGE SCALE GENOMIC DNA]</scope>
    <source>
        <strain evidence="4 5">CCMP1205</strain>
    </source>
</reference>
<dbReference type="SUPFAM" id="SSF51197">
    <property type="entry name" value="Clavaminate synthase-like"/>
    <property type="match status" value="1"/>
</dbReference>
<dbReference type="PANTHER" id="PTHR12461">
    <property type="entry name" value="HYPOXIA-INDUCIBLE FACTOR 1 ALPHA INHIBITOR-RELATED"/>
    <property type="match status" value="1"/>
</dbReference>
<evidence type="ECO:0000313" key="5">
    <source>
        <dbReference type="Proteomes" id="UP000316726"/>
    </source>
</evidence>
<gene>
    <name evidence="4" type="ORF">A3770_06p41300</name>
</gene>
<protein>
    <recommendedName>
        <fullName evidence="3">JmjC domain-containing protein</fullName>
    </recommendedName>
</protein>
<evidence type="ECO:0000313" key="4">
    <source>
        <dbReference type="EMBL" id="QDZ21612.1"/>
    </source>
</evidence>
<evidence type="ECO:0000259" key="3">
    <source>
        <dbReference type="PROSITE" id="PS51184"/>
    </source>
</evidence>
<keyword evidence="2" id="KW-0472">Membrane</keyword>
<dbReference type="OrthoDB" id="47172at2759"/>
<keyword evidence="5" id="KW-1185">Reference proteome</keyword>
<dbReference type="AlphaFoldDB" id="A0A5B8MQM9"/>
<dbReference type="Gene3D" id="2.60.120.650">
    <property type="entry name" value="Cupin"/>
    <property type="match status" value="1"/>
</dbReference>
<dbReference type="InterPro" id="IPR041667">
    <property type="entry name" value="Cupin_8"/>
</dbReference>
<comment type="similarity">
    <text evidence="1">Belongs to the JARID1 histone demethylase family.</text>
</comment>
<dbReference type="Proteomes" id="UP000316726">
    <property type="component" value="Chromosome 6"/>
</dbReference>
<feature type="domain" description="JmjC" evidence="3">
    <location>
        <begin position="184"/>
        <end position="364"/>
    </location>
</feature>
<name>A0A5B8MQM9_9CHLO</name>
<dbReference type="InterPro" id="IPR003347">
    <property type="entry name" value="JmjC_dom"/>
</dbReference>
<keyword evidence="2" id="KW-0812">Transmembrane</keyword>
<evidence type="ECO:0000256" key="1">
    <source>
        <dbReference type="ARBA" id="ARBA00006801"/>
    </source>
</evidence>
<organism evidence="4 5">
    <name type="scientific">Chloropicon primus</name>
    <dbReference type="NCBI Taxonomy" id="1764295"/>
    <lineage>
        <taxon>Eukaryota</taxon>
        <taxon>Viridiplantae</taxon>
        <taxon>Chlorophyta</taxon>
        <taxon>Chloropicophyceae</taxon>
        <taxon>Chloropicales</taxon>
        <taxon>Chloropicaceae</taxon>
        <taxon>Chloropicon</taxon>
    </lineage>
</organism>
<sequence length="494" mass="56498">MFLKEEKRVSKTRTRMLDYDHDHDDKKERGWRRGSVFPYIASFALIAVLAWYGSAEDYFTWLPEVEQERLTVVPIPRIKSDSIGSTKEFFDKYGDQVVIVENEVRHHPASKLGWQGLKDLCGGGTVHTNLYDPNSTAWGGQTDHVQMLLGEYLDKYIIGESEELRYVGGDTGMPEFCPSLEFYAPIPRYVALALSPMDGLLVNHDENCEASAVGCEKAVLIGQPETFIGRPGTMTELHMDAWLVPFWMSVYIGRKTFRTIRYEDSRTHLNYYRKFARAEKRVYDNSTGTYVTKQLEIFNPDLEVFPELENVKVYEGTVNAGDWIYLPPATLHAVYNDEMSWALSANSLYPALLDSFVDTCVDAGFAANCATMVKERTQCQGEIETPQDLRSCLVDHPYFRKLLSRYENGESRDMLLHETHDFPDFSSWCNAARIMVASYEKQYSKSFSEYVEAAKASDPSFVSDEESARMHVQWRTKQASLGFVTEQCKQAEMV</sequence>
<accession>A0A5B8MQM9</accession>
<dbReference type="PROSITE" id="PS51184">
    <property type="entry name" value="JMJC"/>
    <property type="match status" value="1"/>
</dbReference>
<dbReference type="Pfam" id="PF13621">
    <property type="entry name" value="Cupin_8"/>
    <property type="match status" value="1"/>
</dbReference>